<dbReference type="Proteomes" id="UP001386955">
    <property type="component" value="Unassembled WGS sequence"/>
</dbReference>
<organism evidence="2 3">
    <name type="scientific">Psophocarpus tetragonolobus</name>
    <name type="common">Winged bean</name>
    <name type="synonym">Dolichos tetragonolobus</name>
    <dbReference type="NCBI Taxonomy" id="3891"/>
    <lineage>
        <taxon>Eukaryota</taxon>
        <taxon>Viridiplantae</taxon>
        <taxon>Streptophyta</taxon>
        <taxon>Embryophyta</taxon>
        <taxon>Tracheophyta</taxon>
        <taxon>Spermatophyta</taxon>
        <taxon>Magnoliopsida</taxon>
        <taxon>eudicotyledons</taxon>
        <taxon>Gunneridae</taxon>
        <taxon>Pentapetalae</taxon>
        <taxon>rosids</taxon>
        <taxon>fabids</taxon>
        <taxon>Fabales</taxon>
        <taxon>Fabaceae</taxon>
        <taxon>Papilionoideae</taxon>
        <taxon>50 kb inversion clade</taxon>
        <taxon>NPAAA clade</taxon>
        <taxon>indigoferoid/millettioid clade</taxon>
        <taxon>Phaseoleae</taxon>
        <taxon>Psophocarpus</taxon>
    </lineage>
</organism>
<dbReference type="Gene3D" id="3.30.230.70">
    <property type="entry name" value="GHMP Kinase, N-terminal domain"/>
    <property type="match status" value="1"/>
</dbReference>
<evidence type="ECO:0000256" key="1">
    <source>
        <dbReference type="SAM" id="Phobius"/>
    </source>
</evidence>
<protein>
    <submittedName>
        <fullName evidence="2">Uncharacterized protein</fullName>
    </submittedName>
</protein>
<feature type="transmembrane region" description="Helical" evidence="1">
    <location>
        <begin position="209"/>
        <end position="229"/>
    </location>
</feature>
<keyword evidence="3" id="KW-1185">Reference proteome</keyword>
<dbReference type="AlphaFoldDB" id="A0AAN9XTE1"/>
<keyword evidence="1" id="KW-0812">Transmembrane</keyword>
<keyword evidence="1" id="KW-1133">Transmembrane helix</keyword>
<name>A0AAN9XTE1_PSOTE</name>
<proteinExistence type="predicted"/>
<accession>A0AAN9XTE1</accession>
<feature type="transmembrane region" description="Helical" evidence="1">
    <location>
        <begin position="172"/>
        <end position="189"/>
    </location>
</feature>
<reference evidence="2 3" key="1">
    <citation type="submission" date="2024-01" db="EMBL/GenBank/DDBJ databases">
        <title>The genomes of 5 underutilized Papilionoideae crops provide insights into root nodulation and disease resistanc.</title>
        <authorList>
            <person name="Jiang F."/>
        </authorList>
    </citation>
    <scope>NUCLEOTIDE SEQUENCE [LARGE SCALE GENOMIC DNA]</scope>
    <source>
        <strain evidence="2">DUOXIRENSHENG_FW03</strain>
        <tissue evidence="2">Leaves</tissue>
    </source>
</reference>
<gene>
    <name evidence="2" type="ORF">VNO78_09079</name>
</gene>
<keyword evidence="1" id="KW-0472">Membrane</keyword>
<dbReference type="InterPro" id="IPR027408">
    <property type="entry name" value="PNPase/RNase_PH_dom_sf"/>
</dbReference>
<comment type="caution">
    <text evidence="2">The sequence shown here is derived from an EMBL/GenBank/DDBJ whole genome shotgun (WGS) entry which is preliminary data.</text>
</comment>
<sequence>MDQVLHIAGPRSKFGKIVTAHKIGGLGTGLVVRRQRVVVVVKDFSHCLWASRGLGFVNRVINAATLALDAGIPMRDLITSCSAEFELCIRSAEGPDVTLPKLDIVTILQSWFGNLACLENIRLVWGMLGCWSERSFVAESWAWLWHVKVLNDEVFCWVLFYGSSRMPRTKHYLMIVGALLILLCYESDLKFQLSLAPSQVLICTMKLSWFVVYMLNLGKLLYTWMTLILDA</sequence>
<dbReference type="EMBL" id="JAYMYS010000002">
    <property type="protein sequence ID" value="KAK7407288.1"/>
    <property type="molecule type" value="Genomic_DNA"/>
</dbReference>
<evidence type="ECO:0000313" key="3">
    <source>
        <dbReference type="Proteomes" id="UP001386955"/>
    </source>
</evidence>
<evidence type="ECO:0000313" key="2">
    <source>
        <dbReference type="EMBL" id="KAK7407288.1"/>
    </source>
</evidence>